<dbReference type="GO" id="GO:0005634">
    <property type="term" value="C:nucleus"/>
    <property type="evidence" value="ECO:0007669"/>
    <property type="project" value="TreeGrafter"/>
</dbReference>
<gene>
    <name evidence="2" type="primary">SRT-61_1</name>
    <name evidence="2" type="ORF">KIN20_019423</name>
</gene>
<dbReference type="InterPro" id="IPR029052">
    <property type="entry name" value="Metallo-depent_PP-like"/>
</dbReference>
<dbReference type="GO" id="GO:0005737">
    <property type="term" value="C:cytoplasm"/>
    <property type="evidence" value="ECO:0007669"/>
    <property type="project" value="TreeGrafter"/>
</dbReference>
<name>A0AAD5ML25_PARTN</name>
<dbReference type="Proteomes" id="UP001196413">
    <property type="component" value="Unassembled WGS sequence"/>
</dbReference>
<dbReference type="SUPFAM" id="SSF56300">
    <property type="entry name" value="Metallo-dependent phosphatases"/>
    <property type="match status" value="1"/>
</dbReference>
<keyword evidence="3" id="KW-1185">Reference proteome</keyword>
<dbReference type="AlphaFoldDB" id="A0AAD5ML25"/>
<proteinExistence type="predicted"/>
<reference evidence="2" key="1">
    <citation type="submission" date="2021-06" db="EMBL/GenBank/DDBJ databases">
        <title>Parelaphostrongylus tenuis whole genome reference sequence.</title>
        <authorList>
            <person name="Garwood T.J."/>
            <person name="Larsen P.A."/>
            <person name="Fountain-Jones N.M."/>
            <person name="Garbe J.R."/>
            <person name="Macchietto M.G."/>
            <person name="Kania S.A."/>
            <person name="Gerhold R.W."/>
            <person name="Richards J.E."/>
            <person name="Wolf T.M."/>
        </authorList>
    </citation>
    <scope>NUCLEOTIDE SEQUENCE</scope>
    <source>
        <strain evidence="2">MNPRO001-30</strain>
        <tissue evidence="2">Meninges</tissue>
    </source>
</reference>
<organism evidence="2 3">
    <name type="scientific">Parelaphostrongylus tenuis</name>
    <name type="common">Meningeal worm</name>
    <dbReference type="NCBI Taxonomy" id="148309"/>
    <lineage>
        <taxon>Eukaryota</taxon>
        <taxon>Metazoa</taxon>
        <taxon>Ecdysozoa</taxon>
        <taxon>Nematoda</taxon>
        <taxon>Chromadorea</taxon>
        <taxon>Rhabditida</taxon>
        <taxon>Rhabditina</taxon>
        <taxon>Rhabditomorpha</taxon>
        <taxon>Strongyloidea</taxon>
        <taxon>Metastrongylidae</taxon>
        <taxon>Parelaphostrongylus</taxon>
    </lineage>
</organism>
<comment type="caution">
    <text evidence="2">The sequence shown here is derived from an EMBL/GenBank/DDBJ whole genome shotgun (WGS) entry which is preliminary data.</text>
</comment>
<dbReference type="PANTHER" id="PTHR11668">
    <property type="entry name" value="SERINE/THREONINE PROTEIN PHOSPHATASE"/>
    <property type="match status" value="1"/>
</dbReference>
<dbReference type="EMBL" id="JAHQIW010003870">
    <property type="protein sequence ID" value="KAJ1360452.1"/>
    <property type="molecule type" value="Genomic_DNA"/>
</dbReference>
<dbReference type="GO" id="GO:0004722">
    <property type="term" value="F:protein serine/threonine phosphatase activity"/>
    <property type="evidence" value="ECO:0007669"/>
    <property type="project" value="TreeGrafter"/>
</dbReference>
<evidence type="ECO:0000313" key="3">
    <source>
        <dbReference type="Proteomes" id="UP001196413"/>
    </source>
</evidence>
<evidence type="ECO:0000313" key="2">
    <source>
        <dbReference type="EMBL" id="KAJ1360452.1"/>
    </source>
</evidence>
<protein>
    <submittedName>
        <fullName evidence="2">Serpentine type 7TM GPCR chemoreceptor Srt</fullName>
    </submittedName>
</protein>
<dbReference type="InterPro" id="IPR004843">
    <property type="entry name" value="Calcineurin-like_PHP"/>
</dbReference>
<accession>A0AAD5ML25</accession>
<dbReference type="PANTHER" id="PTHR11668:SF491">
    <property type="entry name" value="SERINE_THREONINE-PROTEIN PHOSPHATASE"/>
    <property type="match status" value="1"/>
</dbReference>
<dbReference type="Gene3D" id="3.60.21.10">
    <property type="match status" value="1"/>
</dbReference>
<feature type="domain" description="Calcineurin-like phosphoesterase" evidence="1">
    <location>
        <begin position="2"/>
        <end position="51"/>
    </location>
</feature>
<evidence type="ECO:0000259" key="1">
    <source>
        <dbReference type="Pfam" id="PF00149"/>
    </source>
</evidence>
<dbReference type="InterPro" id="IPR050341">
    <property type="entry name" value="PP1_catalytic_subunit"/>
</dbReference>
<sequence>MDLLWADPMLNIQGYAPNTVRGVATFFGEDAVIQCCQKLKVDLIVRAHQVREFTVDLSKINLEWF</sequence>
<dbReference type="Pfam" id="PF00149">
    <property type="entry name" value="Metallophos"/>
    <property type="match status" value="1"/>
</dbReference>